<dbReference type="GO" id="GO:0005886">
    <property type="term" value="C:plasma membrane"/>
    <property type="evidence" value="ECO:0007669"/>
    <property type="project" value="UniProtKB-SubCell"/>
</dbReference>
<dbReference type="Gene3D" id="1.10.8.540">
    <property type="entry name" value="FHIPEP family, domain 3"/>
    <property type="match status" value="1"/>
</dbReference>
<gene>
    <name evidence="11" type="ORF">J2T57_002451</name>
</gene>
<proteinExistence type="inferred from homology"/>
<keyword evidence="4" id="KW-1003">Cell membrane</keyword>
<name>A0AAE3KCQ8_9GAMM</name>
<comment type="similarity">
    <text evidence="2">Belongs to the FHIPEP (flagella/HR/invasion proteins export pore) family.</text>
</comment>
<accession>A0AAE3KCQ8</accession>
<dbReference type="InterPro" id="IPR025505">
    <property type="entry name" value="FHIPEP_CS"/>
</dbReference>
<dbReference type="Gene3D" id="3.40.50.12790">
    <property type="entry name" value="FHIPEP family, domain 4"/>
    <property type="match status" value="1"/>
</dbReference>
<keyword evidence="5" id="KW-0997">Cell inner membrane</keyword>
<evidence type="ECO:0000256" key="2">
    <source>
        <dbReference type="ARBA" id="ARBA00008835"/>
    </source>
</evidence>
<comment type="subcellular location">
    <subcellularLocation>
        <location evidence="1">Cell inner membrane</location>
        <topology evidence="1">Multi-pass membrane protein</topology>
    </subcellularLocation>
</comment>
<organism evidence="11 12">
    <name type="scientific">Natronocella acetinitrilica</name>
    <dbReference type="NCBI Taxonomy" id="414046"/>
    <lineage>
        <taxon>Bacteria</taxon>
        <taxon>Pseudomonadati</taxon>
        <taxon>Pseudomonadota</taxon>
        <taxon>Gammaproteobacteria</taxon>
        <taxon>Chromatiales</taxon>
        <taxon>Ectothiorhodospiraceae</taxon>
        <taxon>Natronocella</taxon>
    </lineage>
</organism>
<evidence type="ECO:0000256" key="9">
    <source>
        <dbReference type="SAM" id="Coils"/>
    </source>
</evidence>
<dbReference type="Proteomes" id="UP001205843">
    <property type="component" value="Unassembled WGS sequence"/>
</dbReference>
<dbReference type="PIRSF" id="PIRSF005419">
    <property type="entry name" value="FlhA"/>
    <property type="match status" value="1"/>
</dbReference>
<reference evidence="11" key="1">
    <citation type="submission" date="2022-03" db="EMBL/GenBank/DDBJ databases">
        <title>Genomic Encyclopedia of Type Strains, Phase III (KMG-III): the genomes of soil and plant-associated and newly described type strains.</title>
        <authorList>
            <person name="Whitman W."/>
        </authorList>
    </citation>
    <scope>NUCLEOTIDE SEQUENCE</scope>
    <source>
        <strain evidence="11">ANL 6-2</strain>
    </source>
</reference>
<dbReference type="Gene3D" id="3.40.30.60">
    <property type="entry name" value="FHIPEP family, domain 1"/>
    <property type="match status" value="1"/>
</dbReference>
<dbReference type="PANTHER" id="PTHR30161:SF2">
    <property type="entry name" value="INVASION PROTEIN INVA"/>
    <property type="match status" value="1"/>
</dbReference>
<dbReference type="AlphaFoldDB" id="A0AAE3KCQ8"/>
<keyword evidence="8 10" id="KW-0472">Membrane</keyword>
<feature type="transmembrane region" description="Helical" evidence="10">
    <location>
        <begin position="302"/>
        <end position="321"/>
    </location>
</feature>
<keyword evidence="9" id="KW-0175">Coiled coil</keyword>
<protein>
    <submittedName>
        <fullName evidence="11">Type III secretion protein V</fullName>
    </submittedName>
</protein>
<keyword evidence="3" id="KW-0813">Transport</keyword>
<dbReference type="PROSITE" id="PS00994">
    <property type="entry name" value="FHIPEP"/>
    <property type="match status" value="1"/>
</dbReference>
<evidence type="ECO:0000313" key="11">
    <source>
        <dbReference type="EMBL" id="MCP1675303.1"/>
    </source>
</evidence>
<keyword evidence="7 10" id="KW-1133">Transmembrane helix</keyword>
<dbReference type="InterPro" id="IPR006302">
    <property type="entry name" value="T3SS_HrcV"/>
</dbReference>
<sequence>MSLDRVEPLVQSALKRNDAVLALLLVLTVSMIILPMPTTLVDTLIALNLAVSAVLIMVAIYIPSPLAFSSFPAVLLLTTLFRLALSITTTRLILLQADAGQVVDTFGNFVVGGNVIVGLVIFLIITVVQFIVVTKGAERVAEVSARFSLDALPGKQMSIDGDMRAGVIDLDQARQRRKRLEKESQLYGSLDGAMKFVKGDAIAGIFITLINIIGGISVGALQHGLSTGEAVQVYTVLTVGDGLVAQIPALLIAMTAGIIVTRVATSDSTNLGEDIGRQIFAQPMALMIASGLLFGFSLVPGFPTLVFVTLGALLGLVGLVLHRVARRDRDDEGAFLDALSARAGQADDPDEKSPRELPRASALLVTLDANLQARLDHAALNDAFAGMRRRLYMEMGVPGAGAQLRYVDGLGEYQYTISVHEVPVGRGELRPGCLMVARPPSAIRALGIEPVEQQTPNQEYCWVRETDRALLIEKDQPYLTHSQVLARHLSVILEVHASELMGIQEAKKLLDGMIPDAVELSKEAAATIPLPILAETLKRLLAEQVPIRNLAIILETMLKFIQESKEPSFLSEHCRRALKRQISHRFSQDGILMAVMLAPDAEDVARRLHSGEVTAAQRQALMSNLEQAVKAASRERGKVVILVSGEFRQPLREAVRRDLPRTPVLSFEDLSDEVQIRPLERVGLTPRVEATESDSGGGGQ</sequence>
<dbReference type="NCBIfam" id="TIGR01399">
    <property type="entry name" value="hrcV"/>
    <property type="match status" value="1"/>
</dbReference>
<dbReference type="PRINTS" id="PR00949">
    <property type="entry name" value="TYPE3IMAPROT"/>
</dbReference>
<evidence type="ECO:0000256" key="10">
    <source>
        <dbReference type="SAM" id="Phobius"/>
    </source>
</evidence>
<dbReference type="InterPro" id="IPR042193">
    <property type="entry name" value="FHIPEP_3"/>
</dbReference>
<feature type="coiled-coil region" evidence="9">
    <location>
        <begin position="163"/>
        <end position="190"/>
    </location>
</feature>
<dbReference type="PANTHER" id="PTHR30161">
    <property type="entry name" value="FLAGELLAR EXPORT PROTEIN, MEMBRANE FLHA SUBUNIT-RELATED"/>
    <property type="match status" value="1"/>
</dbReference>
<feature type="transmembrane region" description="Helical" evidence="10">
    <location>
        <begin position="275"/>
        <end position="296"/>
    </location>
</feature>
<dbReference type="EMBL" id="JALJXV010000005">
    <property type="protein sequence ID" value="MCP1675303.1"/>
    <property type="molecule type" value="Genomic_DNA"/>
</dbReference>
<feature type="transmembrane region" description="Helical" evidence="10">
    <location>
        <begin position="44"/>
        <end position="62"/>
    </location>
</feature>
<evidence type="ECO:0000256" key="5">
    <source>
        <dbReference type="ARBA" id="ARBA00022519"/>
    </source>
</evidence>
<feature type="transmembrane region" description="Helical" evidence="10">
    <location>
        <begin position="106"/>
        <end position="132"/>
    </location>
</feature>
<dbReference type="RefSeq" id="WP_253478545.1">
    <property type="nucleotide sequence ID" value="NZ_JALJXV010000005.1"/>
</dbReference>
<evidence type="ECO:0000256" key="6">
    <source>
        <dbReference type="ARBA" id="ARBA00022692"/>
    </source>
</evidence>
<feature type="transmembrane region" description="Helical" evidence="10">
    <location>
        <begin position="243"/>
        <end position="263"/>
    </location>
</feature>
<comment type="caution">
    <text evidence="11">The sequence shown here is derived from an EMBL/GenBank/DDBJ whole genome shotgun (WGS) entry which is preliminary data.</text>
</comment>
<feature type="transmembrane region" description="Helical" evidence="10">
    <location>
        <begin position="74"/>
        <end position="94"/>
    </location>
</feature>
<dbReference type="InterPro" id="IPR042194">
    <property type="entry name" value="FHIPEP_1"/>
</dbReference>
<feature type="transmembrane region" description="Helical" evidence="10">
    <location>
        <begin position="201"/>
        <end position="223"/>
    </location>
</feature>
<evidence type="ECO:0000256" key="8">
    <source>
        <dbReference type="ARBA" id="ARBA00023136"/>
    </source>
</evidence>
<evidence type="ECO:0000256" key="1">
    <source>
        <dbReference type="ARBA" id="ARBA00004429"/>
    </source>
</evidence>
<keyword evidence="12" id="KW-1185">Reference proteome</keyword>
<evidence type="ECO:0000256" key="3">
    <source>
        <dbReference type="ARBA" id="ARBA00022448"/>
    </source>
</evidence>
<dbReference type="GO" id="GO:0009306">
    <property type="term" value="P:protein secretion"/>
    <property type="evidence" value="ECO:0007669"/>
    <property type="project" value="InterPro"/>
</dbReference>
<keyword evidence="6 10" id="KW-0812">Transmembrane</keyword>
<evidence type="ECO:0000256" key="7">
    <source>
        <dbReference type="ARBA" id="ARBA00022989"/>
    </source>
</evidence>
<dbReference type="InterPro" id="IPR042196">
    <property type="entry name" value="FHIPEP_4"/>
</dbReference>
<feature type="transmembrane region" description="Helical" evidence="10">
    <location>
        <begin position="20"/>
        <end position="38"/>
    </location>
</feature>
<dbReference type="InterPro" id="IPR001712">
    <property type="entry name" value="T3SS_FHIPEP"/>
</dbReference>
<dbReference type="Pfam" id="PF00771">
    <property type="entry name" value="FHIPEP"/>
    <property type="match status" value="1"/>
</dbReference>
<evidence type="ECO:0000313" key="12">
    <source>
        <dbReference type="Proteomes" id="UP001205843"/>
    </source>
</evidence>
<evidence type="ECO:0000256" key="4">
    <source>
        <dbReference type="ARBA" id="ARBA00022475"/>
    </source>
</evidence>